<dbReference type="InterPro" id="IPR020784">
    <property type="entry name" value="Ribosomal_uL11_N"/>
</dbReference>
<dbReference type="InterPro" id="IPR036769">
    <property type="entry name" value="Ribosomal_uL11_C_sf"/>
</dbReference>
<evidence type="ECO:0000256" key="1">
    <source>
        <dbReference type="ARBA" id="ARBA00010537"/>
    </source>
</evidence>
<dbReference type="InterPro" id="IPR036796">
    <property type="entry name" value="Ribosomal_uL11_N_sf"/>
</dbReference>
<dbReference type="PANTHER" id="PTHR11661">
    <property type="entry name" value="60S RIBOSOMAL PROTEIN L12"/>
    <property type="match status" value="1"/>
</dbReference>
<accession>A0A811YAT3</accession>
<name>A0A811YAT3_NYCPR</name>
<dbReference type="InterPro" id="IPR000911">
    <property type="entry name" value="Ribosomal_uL11"/>
</dbReference>
<dbReference type="Gene3D" id="3.30.1550.10">
    <property type="entry name" value="Ribosomal protein L11/L12, N-terminal domain"/>
    <property type="match status" value="1"/>
</dbReference>
<dbReference type="GO" id="GO:0003735">
    <property type="term" value="F:structural constituent of ribosome"/>
    <property type="evidence" value="ECO:0007669"/>
    <property type="project" value="InterPro"/>
</dbReference>
<reference evidence="5" key="1">
    <citation type="submission" date="2020-12" db="EMBL/GenBank/DDBJ databases">
        <authorList>
            <consortium name="Molecular Ecology Group"/>
        </authorList>
    </citation>
    <scope>NUCLEOTIDE SEQUENCE</scope>
    <source>
        <strain evidence="5">TBG_1078</strain>
    </source>
</reference>
<dbReference type="SUPFAM" id="SSF54747">
    <property type="entry name" value="Ribosomal L11/L12e N-terminal domain"/>
    <property type="match status" value="1"/>
</dbReference>
<comment type="caution">
    <text evidence="5">The sequence shown here is derived from an EMBL/GenBank/DDBJ whole genome shotgun (WGS) entry which is preliminary data.</text>
</comment>
<dbReference type="SMART" id="SM00649">
    <property type="entry name" value="RL11"/>
    <property type="match status" value="1"/>
</dbReference>
<evidence type="ECO:0000313" key="6">
    <source>
        <dbReference type="Proteomes" id="UP000645828"/>
    </source>
</evidence>
<keyword evidence="6" id="KW-1185">Reference proteome</keyword>
<keyword evidence="2" id="KW-0689">Ribosomal protein</keyword>
<dbReference type="Gene3D" id="1.10.10.250">
    <property type="entry name" value="Ribosomal protein L11, C-terminal domain"/>
    <property type="match status" value="1"/>
</dbReference>
<dbReference type="EMBL" id="CAJHUB010000672">
    <property type="protein sequence ID" value="CAD7674048.1"/>
    <property type="molecule type" value="Genomic_DNA"/>
</dbReference>
<evidence type="ECO:0000256" key="3">
    <source>
        <dbReference type="ARBA" id="ARBA00023274"/>
    </source>
</evidence>
<comment type="similarity">
    <text evidence="1">Belongs to the universal ribosomal protein uL11 family.</text>
</comment>
<sequence>MPASFMPNLDIFPSSEVTLKNISLILHVTCTGGELSALAPKTGSLGLSPKKVSDDTTKATSDWKGLRIIVKLTIQNRKALGCLSGSTEVVPFASVLITKPLEEPPRDRKEKNFKHNGTITFDESINNSLSGTIKEILGIVQSVASNADGYHPHDIMDVNSGIVS</sequence>
<evidence type="ECO:0000313" key="5">
    <source>
        <dbReference type="EMBL" id="CAD7674048.1"/>
    </source>
</evidence>
<keyword evidence="3" id="KW-0687">Ribonucleoprotein</keyword>
<protein>
    <submittedName>
        <fullName evidence="5">(raccoon dog) hypothetical protein</fullName>
    </submittedName>
</protein>
<dbReference type="Proteomes" id="UP000645828">
    <property type="component" value="Unassembled WGS sequence"/>
</dbReference>
<proteinExistence type="inferred from homology"/>
<dbReference type="GO" id="GO:0022625">
    <property type="term" value="C:cytosolic large ribosomal subunit"/>
    <property type="evidence" value="ECO:0007669"/>
    <property type="project" value="TreeGrafter"/>
</dbReference>
<dbReference type="PANTHER" id="PTHR11661:SF2">
    <property type="entry name" value="LARGE RIBOSOMAL SUBUNIT PROTEIN UL11"/>
    <property type="match status" value="1"/>
</dbReference>
<dbReference type="GO" id="GO:0070180">
    <property type="term" value="F:large ribosomal subunit rRNA binding"/>
    <property type="evidence" value="ECO:0007669"/>
    <property type="project" value="TreeGrafter"/>
</dbReference>
<feature type="domain" description="Large ribosomal subunit protein uL11 N-terminal" evidence="4">
    <location>
        <begin position="27"/>
        <end position="79"/>
    </location>
</feature>
<dbReference type="AlphaFoldDB" id="A0A811YAT3"/>
<dbReference type="GO" id="GO:0006412">
    <property type="term" value="P:translation"/>
    <property type="evidence" value="ECO:0007669"/>
    <property type="project" value="InterPro"/>
</dbReference>
<evidence type="ECO:0000256" key="2">
    <source>
        <dbReference type="ARBA" id="ARBA00022980"/>
    </source>
</evidence>
<gene>
    <name evidence="5" type="ORF">NYPRO_LOCUS6843</name>
</gene>
<evidence type="ECO:0000259" key="4">
    <source>
        <dbReference type="Pfam" id="PF03946"/>
    </source>
</evidence>
<organism evidence="5 6">
    <name type="scientific">Nyctereutes procyonoides</name>
    <name type="common">Raccoon dog</name>
    <name type="synonym">Canis procyonoides</name>
    <dbReference type="NCBI Taxonomy" id="34880"/>
    <lineage>
        <taxon>Eukaryota</taxon>
        <taxon>Metazoa</taxon>
        <taxon>Chordata</taxon>
        <taxon>Craniata</taxon>
        <taxon>Vertebrata</taxon>
        <taxon>Euteleostomi</taxon>
        <taxon>Mammalia</taxon>
        <taxon>Eutheria</taxon>
        <taxon>Laurasiatheria</taxon>
        <taxon>Carnivora</taxon>
        <taxon>Caniformia</taxon>
        <taxon>Canidae</taxon>
        <taxon>Nyctereutes</taxon>
    </lineage>
</organism>
<dbReference type="Pfam" id="PF03946">
    <property type="entry name" value="Ribosomal_L11_N"/>
    <property type="match status" value="1"/>
</dbReference>